<dbReference type="EMBL" id="CP053697">
    <property type="protein sequence ID" value="QKE63269.1"/>
    <property type="molecule type" value="Genomic_DNA"/>
</dbReference>
<evidence type="ECO:0000313" key="2">
    <source>
        <dbReference type="EMBL" id="QKE63269.1"/>
    </source>
</evidence>
<reference evidence="2" key="1">
    <citation type="submission" date="2020-07" db="EMBL/GenBank/DDBJ databases">
        <title>Nitrate ammonifying Pseudomonas campi sp. nov. isolated from German agricultural grassland.</title>
        <authorList>
            <person name="Timsy T."/>
            <person name="Ulrich A."/>
            <person name="Spanner T."/>
            <person name="Foesel B."/>
            <person name="Kolb S."/>
            <person name="Horn M.A."/>
            <person name="Behrendt U."/>
        </authorList>
    </citation>
    <scope>NUCLEOTIDE SEQUENCE</scope>
    <source>
        <strain evidence="2">S1-A32-2</strain>
    </source>
</reference>
<keyword evidence="1" id="KW-0472">Membrane</keyword>
<dbReference type="RefSeq" id="WP_173206515.1">
    <property type="nucleotide sequence ID" value="NZ_CP053697.2"/>
</dbReference>
<keyword evidence="3" id="KW-1185">Reference proteome</keyword>
<organism evidence="2 3">
    <name type="scientific">Aquipseudomonas campi</name>
    <dbReference type="NCBI Taxonomy" id="2731681"/>
    <lineage>
        <taxon>Bacteria</taxon>
        <taxon>Pseudomonadati</taxon>
        <taxon>Pseudomonadota</taxon>
        <taxon>Gammaproteobacteria</taxon>
        <taxon>Pseudomonadales</taxon>
        <taxon>Pseudomonadaceae</taxon>
        <taxon>Aquipseudomonas</taxon>
    </lineage>
</organism>
<dbReference type="Proteomes" id="UP000501379">
    <property type="component" value="Chromosome"/>
</dbReference>
<keyword evidence="1" id="KW-1133">Transmembrane helix</keyword>
<feature type="transmembrane region" description="Helical" evidence="1">
    <location>
        <begin position="46"/>
        <end position="68"/>
    </location>
</feature>
<accession>A0A6M8FH48</accession>
<keyword evidence="1" id="KW-0812">Transmembrane</keyword>
<dbReference type="KEGG" id="pcam:HNE05_07815"/>
<gene>
    <name evidence="2" type="ORF">HNE05_07815</name>
</gene>
<dbReference type="AlphaFoldDB" id="A0A6M8FH48"/>
<evidence type="ECO:0000256" key="1">
    <source>
        <dbReference type="SAM" id="Phobius"/>
    </source>
</evidence>
<dbReference type="NCBIfam" id="TIGR01167">
    <property type="entry name" value="LPXTG_anchor"/>
    <property type="match status" value="1"/>
</dbReference>
<sequence length="72" mass="7541">MDAVKIVALVLIIAGALGLAYGGFSYTKETHNVDVGPLHMEVVEKQQVSIPTWAGLGAILVGGALLLIRRKG</sequence>
<evidence type="ECO:0000313" key="3">
    <source>
        <dbReference type="Proteomes" id="UP000501379"/>
    </source>
</evidence>
<proteinExistence type="predicted"/>
<protein>
    <submittedName>
        <fullName evidence="2">LPXTG cell wall anchor domain-containing protein</fullName>
    </submittedName>
</protein>
<name>A0A6M8FH48_9GAMM</name>